<dbReference type="GO" id="GO:0005524">
    <property type="term" value="F:ATP binding"/>
    <property type="evidence" value="ECO:0007669"/>
    <property type="project" value="UniProtKB-KW"/>
</dbReference>
<dbReference type="PANTHER" id="PTHR47642:SF5">
    <property type="entry name" value="ATP-DEPENDENT DNA HELICASE"/>
    <property type="match status" value="1"/>
</dbReference>
<dbReference type="GO" id="GO:0016787">
    <property type="term" value="F:hydrolase activity"/>
    <property type="evidence" value="ECO:0007669"/>
    <property type="project" value="UniProtKB-KW"/>
</dbReference>
<sequence length="508" mass="58234">MQTEGAPLPLIVVDGHELPKKSCAVNRWVMEKLRTCEVWTCDHYNCFQANPFYVLVHGQAGSGKSLLLKSIANGVRSHFEYDDSCIVTAPVAIAANLVGGKTIHSTFILEWGETSQPIDRFMANATDQILTNLSWMKKAKILLIDNINSVGAVDFARIDHRLQQVTGREKRFGGLSVIAFGDFHQVPPVKDLWIFEDLKPEYQEKAKEKTPESPEKLWTLFKIVELESQNWRDIKEQKFFNFMRDGFKEKEEELRKYLNDWCVVFPDQQETLDALVTYFQNIHDRDHDFAFLCVNDKIASDINDKIASNINAAIVESLGNWTVFRPEDSNKDRYAKKWKPNSKDLIVATGSPVVLLDNCQITAGALQQEITAGAIGRVEKITDHDISVRFPNGQQVQIKRLKYKSGGTWFQQFPLRLAYAHTVEKAQGATFDKIILVRNDTWNPKEIRCWGSHNFHGKLYTAMSRCRNLKNCGIIPMRGLQWVCEQKVPEELERMRRDNSLESNFIAF</sequence>
<dbReference type="Gene3D" id="3.40.50.300">
    <property type="entry name" value="P-loop containing nucleotide triphosphate hydrolases"/>
    <property type="match status" value="2"/>
</dbReference>
<dbReference type="GO" id="GO:0000723">
    <property type="term" value="P:telomere maintenance"/>
    <property type="evidence" value="ECO:0007669"/>
    <property type="project" value="InterPro"/>
</dbReference>
<comment type="cofactor">
    <cofactor evidence="1">
        <name>Mg(2+)</name>
        <dbReference type="ChEBI" id="CHEBI:18420"/>
    </cofactor>
</comment>
<gene>
    <name evidence="3" type="ORF">L5515_019446</name>
</gene>
<dbReference type="GO" id="GO:0006310">
    <property type="term" value="P:DNA recombination"/>
    <property type="evidence" value="ECO:0007669"/>
    <property type="project" value="UniProtKB-KW"/>
</dbReference>
<dbReference type="InterPro" id="IPR051055">
    <property type="entry name" value="PIF1_helicase"/>
</dbReference>
<organism evidence="3 4">
    <name type="scientific">Caenorhabditis briggsae</name>
    <dbReference type="NCBI Taxonomy" id="6238"/>
    <lineage>
        <taxon>Eukaryota</taxon>
        <taxon>Metazoa</taxon>
        <taxon>Ecdysozoa</taxon>
        <taxon>Nematoda</taxon>
        <taxon>Chromadorea</taxon>
        <taxon>Rhabditida</taxon>
        <taxon>Rhabditina</taxon>
        <taxon>Rhabditomorpha</taxon>
        <taxon>Rhabditoidea</taxon>
        <taxon>Rhabditidae</taxon>
        <taxon>Peloderinae</taxon>
        <taxon>Caenorhabditis</taxon>
    </lineage>
</organism>
<keyword evidence="1" id="KW-0347">Helicase</keyword>
<protein>
    <recommendedName>
        <fullName evidence="1">ATP-dependent DNA helicase</fullName>
        <ecNumber evidence="1">5.6.2.3</ecNumber>
    </recommendedName>
</protein>
<evidence type="ECO:0000259" key="2">
    <source>
        <dbReference type="Pfam" id="PF05970"/>
    </source>
</evidence>
<evidence type="ECO:0000313" key="4">
    <source>
        <dbReference type="Proteomes" id="UP000829354"/>
    </source>
</evidence>
<keyword evidence="1" id="KW-0227">DNA damage</keyword>
<evidence type="ECO:0000256" key="1">
    <source>
        <dbReference type="RuleBase" id="RU363044"/>
    </source>
</evidence>
<dbReference type="Proteomes" id="UP000829354">
    <property type="component" value="Chromosome X"/>
</dbReference>
<dbReference type="EMBL" id="CP092625">
    <property type="protein sequence ID" value="UMM44265.1"/>
    <property type="molecule type" value="Genomic_DNA"/>
</dbReference>
<feature type="domain" description="DNA helicase Pif1-like DEAD-box helicase" evidence="2">
    <location>
        <begin position="49"/>
        <end position="236"/>
    </location>
</feature>
<proteinExistence type="inferred from homology"/>
<accession>A0AAE9JTV2</accession>
<dbReference type="EC" id="5.6.2.3" evidence="1"/>
<evidence type="ECO:0000313" key="3">
    <source>
        <dbReference type="EMBL" id="UMM44265.1"/>
    </source>
</evidence>
<dbReference type="GO" id="GO:0043139">
    <property type="term" value="F:5'-3' DNA helicase activity"/>
    <property type="evidence" value="ECO:0007669"/>
    <property type="project" value="UniProtKB-EC"/>
</dbReference>
<comment type="catalytic activity">
    <reaction evidence="1">
        <text>ATP + H2O = ADP + phosphate + H(+)</text>
        <dbReference type="Rhea" id="RHEA:13065"/>
        <dbReference type="ChEBI" id="CHEBI:15377"/>
        <dbReference type="ChEBI" id="CHEBI:15378"/>
        <dbReference type="ChEBI" id="CHEBI:30616"/>
        <dbReference type="ChEBI" id="CHEBI:43474"/>
        <dbReference type="ChEBI" id="CHEBI:456216"/>
        <dbReference type="EC" id="5.6.2.3"/>
    </reaction>
</comment>
<dbReference type="Pfam" id="PF05970">
    <property type="entry name" value="PIF1"/>
    <property type="match status" value="1"/>
</dbReference>
<name>A0AAE9JTV2_CAEBR</name>
<dbReference type="SUPFAM" id="SSF52540">
    <property type="entry name" value="P-loop containing nucleoside triphosphate hydrolases"/>
    <property type="match status" value="2"/>
</dbReference>
<dbReference type="InterPro" id="IPR010285">
    <property type="entry name" value="DNA_helicase_pif1-like_DEAD"/>
</dbReference>
<reference evidence="3 4" key="1">
    <citation type="submission" date="2022-04" db="EMBL/GenBank/DDBJ databases">
        <title>Chromosome-level reference genomes for two strains of Caenorhabditis briggsae: an improved platform for comparative genomics.</title>
        <authorList>
            <person name="Stevens L."/>
            <person name="Andersen E."/>
        </authorList>
    </citation>
    <scope>NUCLEOTIDE SEQUENCE [LARGE SCALE GENOMIC DNA]</scope>
    <source>
        <strain evidence="3">VX34</strain>
        <tissue evidence="3">Whole-organism</tissue>
    </source>
</reference>
<keyword evidence="1" id="KW-0067">ATP-binding</keyword>
<dbReference type="CDD" id="cd18809">
    <property type="entry name" value="SF1_C_RecD"/>
    <property type="match status" value="1"/>
</dbReference>
<keyword evidence="1" id="KW-0378">Hydrolase</keyword>
<keyword evidence="1" id="KW-0233">DNA recombination</keyword>
<keyword evidence="1" id="KW-0547">Nucleotide-binding</keyword>
<dbReference type="InterPro" id="IPR027417">
    <property type="entry name" value="P-loop_NTPase"/>
</dbReference>
<comment type="similarity">
    <text evidence="1">Belongs to the helicase family.</text>
</comment>
<keyword evidence="4" id="KW-1185">Reference proteome</keyword>
<dbReference type="AlphaFoldDB" id="A0AAE9JTV2"/>
<dbReference type="PANTHER" id="PTHR47642">
    <property type="entry name" value="ATP-DEPENDENT DNA HELICASE"/>
    <property type="match status" value="1"/>
</dbReference>
<keyword evidence="1" id="KW-0234">DNA repair</keyword>
<dbReference type="GO" id="GO:0006281">
    <property type="term" value="P:DNA repair"/>
    <property type="evidence" value="ECO:0007669"/>
    <property type="project" value="UniProtKB-KW"/>
</dbReference>